<dbReference type="STRING" id="385682.SAMN05444380_10320"/>
<evidence type="ECO:0000256" key="1">
    <source>
        <dbReference type="SAM" id="Coils"/>
    </source>
</evidence>
<dbReference type="InParanoid" id="A0A1I1VQQ6"/>
<keyword evidence="1" id="KW-0175">Coiled coil</keyword>
<dbReference type="OrthoDB" id="5422202at2"/>
<feature type="compositionally biased region" description="Basic and acidic residues" evidence="2">
    <location>
        <begin position="92"/>
        <end position="103"/>
    </location>
</feature>
<keyword evidence="4" id="KW-1185">Reference proteome</keyword>
<evidence type="ECO:0008006" key="5">
    <source>
        <dbReference type="Google" id="ProtNLM"/>
    </source>
</evidence>
<feature type="coiled-coil region" evidence="1">
    <location>
        <begin position="237"/>
        <end position="275"/>
    </location>
</feature>
<reference evidence="3 4" key="1">
    <citation type="submission" date="2016-10" db="EMBL/GenBank/DDBJ databases">
        <authorList>
            <person name="de Groot N.N."/>
        </authorList>
    </citation>
    <scope>NUCLEOTIDE SEQUENCE [LARGE SCALE GENOMIC DNA]</scope>
    <source>
        <strain evidence="3 4">DSM 19012</strain>
    </source>
</reference>
<organism evidence="3 4">
    <name type="scientific">Thermophagus xiamenensis</name>
    <dbReference type="NCBI Taxonomy" id="385682"/>
    <lineage>
        <taxon>Bacteria</taxon>
        <taxon>Pseudomonadati</taxon>
        <taxon>Bacteroidota</taxon>
        <taxon>Bacteroidia</taxon>
        <taxon>Marinilabiliales</taxon>
        <taxon>Marinilabiliaceae</taxon>
        <taxon>Thermophagus</taxon>
    </lineage>
</organism>
<feature type="compositionally biased region" description="Basic and acidic residues" evidence="2">
    <location>
        <begin position="59"/>
        <end position="70"/>
    </location>
</feature>
<gene>
    <name evidence="3" type="ORF">SAMN05444380_10320</name>
</gene>
<feature type="compositionally biased region" description="Low complexity" evidence="2">
    <location>
        <begin position="113"/>
        <end position="129"/>
    </location>
</feature>
<sequence length="744" mass="88295">MLANDLNKSSDDKMNLNSEKQSENTQNEAINPMPENVEKPEHPSMDPKVESSSTSEDNSLPKEEMTDHGNDNGNLSTSVTDGSETPMNNEKLSGEKALQEEKSIVNQENAPNSGENTTSQETSSSTVEDSAGEEDKQQPEMVGDNDTIATQSSNAEQQEKKKQEEKVPPIEDYSPLSREKLLNRYHQLLNQYPASKIKEHLENIRKEFERKSAAEITRLKEEFIASGEPAEAFSPPHDELSDAMQEAIQKFRKKREEERARIEEEKKRNLAAKYEVIEGIKELINRQESLHHTFDEFRALQKRWREIGPVPQKDLHDLWETYHLHVENFYNYIKINKELRDLDLKKNYEAKLELCEKAERLLLEPSIIKAFKTLQRYHEQWREIGPVPKDKKEELWERFRAATMKINQKHQEYFEQQREQQQKNLEAKQALCEKVEAILQQDLKTHSDWVKNSKAIIDIQKVWKTIGFAPKKENQEIYLRFRKACDQFFELKRKFFKAFKEEQIQNLQLKTELLEKAEALKDSTDWRNTTEELIRIQKRWKEIGPVPRKHSDEIWKKFRSACDHFFERKSEFFKQKDQEQEENLKRKEALIEELRQFEPGENNEESFKTLQDFQRRWAEIGFVPIKEKDRIYKEFRNLINSRFDHLNMDETNKALQKFRNKLEQWKLENQFENRINQERNKIIGKLKQLENDIILWENNIGFFAKSKSSEALVREFKNKIESGKRNITLLNKKLDLIEEFENEA</sequence>
<dbReference type="Pfam" id="PF03993">
    <property type="entry name" value="DUF349"/>
    <property type="match status" value="5"/>
</dbReference>
<dbReference type="Proteomes" id="UP000181976">
    <property type="component" value="Unassembled WGS sequence"/>
</dbReference>
<name>A0A1I1VQQ6_9BACT</name>
<evidence type="ECO:0000313" key="3">
    <source>
        <dbReference type="EMBL" id="SFD85336.1"/>
    </source>
</evidence>
<feature type="compositionally biased region" description="Polar residues" evidence="2">
    <location>
        <begin position="15"/>
        <end position="29"/>
    </location>
</feature>
<evidence type="ECO:0000256" key="2">
    <source>
        <dbReference type="SAM" id="MobiDB-lite"/>
    </source>
</evidence>
<feature type="compositionally biased region" description="Basic and acidic residues" evidence="2">
    <location>
        <begin position="157"/>
        <end position="169"/>
    </location>
</feature>
<feature type="compositionally biased region" description="Basic and acidic residues" evidence="2">
    <location>
        <begin position="36"/>
        <end position="49"/>
    </location>
</feature>
<dbReference type="AlphaFoldDB" id="A0A1I1VQQ6"/>
<dbReference type="InterPro" id="IPR007139">
    <property type="entry name" value="DUF349"/>
</dbReference>
<feature type="coiled-coil region" evidence="1">
    <location>
        <begin position="648"/>
        <end position="733"/>
    </location>
</feature>
<feature type="compositionally biased region" description="Polar residues" evidence="2">
    <location>
        <begin position="71"/>
        <end position="91"/>
    </location>
</feature>
<protein>
    <recommendedName>
        <fullName evidence="5">DUF349 domain-containing protein</fullName>
    </recommendedName>
</protein>
<proteinExistence type="predicted"/>
<dbReference type="EMBL" id="FONA01000003">
    <property type="protein sequence ID" value="SFD85336.1"/>
    <property type="molecule type" value="Genomic_DNA"/>
</dbReference>
<feature type="region of interest" description="Disordered" evidence="2">
    <location>
        <begin position="1"/>
        <end position="175"/>
    </location>
</feature>
<dbReference type="eggNOG" id="COG5107">
    <property type="taxonomic scope" value="Bacteria"/>
</dbReference>
<evidence type="ECO:0000313" key="4">
    <source>
        <dbReference type="Proteomes" id="UP000181976"/>
    </source>
</evidence>
<accession>A0A1I1VQQ6</accession>